<feature type="transmembrane region" description="Helical" evidence="1">
    <location>
        <begin position="170"/>
        <end position="191"/>
    </location>
</feature>
<evidence type="ECO:0000313" key="3">
    <source>
        <dbReference type="Proteomes" id="UP000306509"/>
    </source>
</evidence>
<gene>
    <name evidence="2" type="ORF">DSM106044_05217</name>
</gene>
<keyword evidence="3" id="KW-1185">Reference proteome</keyword>
<feature type="transmembrane region" description="Helical" evidence="1">
    <location>
        <begin position="12"/>
        <end position="31"/>
    </location>
</feature>
<feature type="transmembrane region" description="Helical" evidence="1">
    <location>
        <begin position="75"/>
        <end position="95"/>
    </location>
</feature>
<organism evidence="2 3">
    <name type="scientific">Robinsoniella peoriensis</name>
    <dbReference type="NCBI Taxonomy" id="180332"/>
    <lineage>
        <taxon>Bacteria</taxon>
        <taxon>Bacillati</taxon>
        <taxon>Bacillota</taxon>
        <taxon>Clostridia</taxon>
        <taxon>Lachnospirales</taxon>
        <taxon>Lachnospiraceae</taxon>
        <taxon>Robinsoniella</taxon>
    </lineage>
</organism>
<evidence type="ECO:0000313" key="2">
    <source>
        <dbReference type="EMBL" id="TLC97854.1"/>
    </source>
</evidence>
<comment type="caution">
    <text evidence="2">The sequence shown here is derived from an EMBL/GenBank/DDBJ whole genome shotgun (WGS) entry which is preliminary data.</text>
</comment>
<dbReference type="RefSeq" id="WP_138004050.1">
    <property type="nucleotide sequence ID" value="NZ_QGQD01000107.1"/>
</dbReference>
<evidence type="ECO:0008006" key="4">
    <source>
        <dbReference type="Google" id="ProtNLM"/>
    </source>
</evidence>
<sequence>MKKINVYRICNPYFFISFFALLLCLGISWFFESTFAEIMFFMDYNAPDLTELTKSEYQKIFLDSIMHWEIYIDTAFRYIVYIFPLFAVVPTIPFLRERKSYFVFGAGRFKSYNKTLIQAILVYTLEGGLCICLAFIIYFTIGSFFMTPALDNISDFASIFPEGFYSKFPYIFFIFMSMTIYFLIGCVFAGLSCAIALYTRKEFYVLFIPILIYMLEYYTYSLFRLHLFHIPSSVIAYNSSYSTLETFIPLIPLATLDFLLVWIFLKRRRREIVS</sequence>
<keyword evidence="1" id="KW-0812">Transmembrane</keyword>
<reference evidence="2 3" key="1">
    <citation type="journal article" date="2019" name="Anaerobe">
        <title>Detection of Robinsoniella peoriensis in multiple bone samples of a trauma patient.</title>
        <authorList>
            <person name="Schrottner P."/>
            <person name="Hartwich K."/>
            <person name="Bunk B."/>
            <person name="Schober I."/>
            <person name="Helbig S."/>
            <person name="Rudolph W.W."/>
            <person name="Gunzer F."/>
        </authorList>
    </citation>
    <scope>NUCLEOTIDE SEQUENCE [LARGE SCALE GENOMIC DNA]</scope>
    <source>
        <strain evidence="2 3">DSM 106044</strain>
    </source>
</reference>
<proteinExistence type="predicted"/>
<protein>
    <recommendedName>
        <fullName evidence="4">ABC-2 family transporter protein</fullName>
    </recommendedName>
</protein>
<dbReference type="EMBL" id="QGQD01000107">
    <property type="protein sequence ID" value="TLC97854.1"/>
    <property type="molecule type" value="Genomic_DNA"/>
</dbReference>
<accession>A0A4U8PZN5</accession>
<dbReference type="STRING" id="180332.GCA_000797495_02322"/>
<keyword evidence="1" id="KW-0472">Membrane</keyword>
<feature type="transmembrane region" description="Helical" evidence="1">
    <location>
        <begin position="116"/>
        <end position="141"/>
    </location>
</feature>
<keyword evidence="1" id="KW-1133">Transmembrane helix</keyword>
<feature type="transmembrane region" description="Helical" evidence="1">
    <location>
        <begin position="247"/>
        <end position="265"/>
    </location>
</feature>
<dbReference type="Proteomes" id="UP000306509">
    <property type="component" value="Unassembled WGS sequence"/>
</dbReference>
<dbReference type="AlphaFoldDB" id="A0A4U8PZN5"/>
<evidence type="ECO:0000256" key="1">
    <source>
        <dbReference type="SAM" id="Phobius"/>
    </source>
</evidence>
<name>A0A4U8PZN5_9FIRM</name>
<feature type="transmembrane region" description="Helical" evidence="1">
    <location>
        <begin position="203"/>
        <end position="223"/>
    </location>
</feature>